<gene>
    <name evidence="8" type="ORF">L284_11500</name>
</gene>
<evidence type="ECO:0000256" key="7">
    <source>
        <dbReference type="SAM" id="Phobius"/>
    </source>
</evidence>
<feature type="transmembrane region" description="Helical" evidence="7">
    <location>
        <begin position="290"/>
        <end position="313"/>
    </location>
</feature>
<protein>
    <recommendedName>
        <fullName evidence="10">MFS transporter</fullName>
    </recommendedName>
</protein>
<dbReference type="RefSeq" id="WP_021234146.1">
    <property type="nucleotide sequence ID" value="NZ_ATHL01000076.1"/>
</dbReference>
<evidence type="ECO:0000256" key="6">
    <source>
        <dbReference type="ARBA" id="ARBA00023136"/>
    </source>
</evidence>
<feature type="transmembrane region" description="Helical" evidence="7">
    <location>
        <begin position="333"/>
        <end position="355"/>
    </location>
</feature>
<dbReference type="AlphaFoldDB" id="T0HT22"/>
<feature type="transmembrane region" description="Helical" evidence="7">
    <location>
        <begin position="85"/>
        <end position="106"/>
    </location>
</feature>
<keyword evidence="3" id="KW-1003">Cell membrane</keyword>
<feature type="transmembrane region" description="Helical" evidence="7">
    <location>
        <begin position="143"/>
        <end position="164"/>
    </location>
</feature>
<feature type="transmembrane region" description="Helical" evidence="7">
    <location>
        <begin position="170"/>
        <end position="191"/>
    </location>
</feature>
<feature type="transmembrane region" description="Helical" evidence="7">
    <location>
        <begin position="224"/>
        <end position="247"/>
    </location>
</feature>
<accession>T0HT22</accession>
<dbReference type="PANTHER" id="PTHR43266:SF2">
    <property type="entry name" value="MAJOR FACILITATOR SUPERFAMILY (MFS) PROFILE DOMAIN-CONTAINING PROTEIN"/>
    <property type="match status" value="1"/>
</dbReference>
<name>T0HT22_9SPHN</name>
<dbReference type="PATRIC" id="fig|1096930.3.peg.2283"/>
<feature type="transmembrane region" description="Helical" evidence="7">
    <location>
        <begin position="259"/>
        <end position="278"/>
    </location>
</feature>
<keyword evidence="9" id="KW-1185">Reference proteome</keyword>
<dbReference type="Pfam" id="PF07690">
    <property type="entry name" value="MFS_1"/>
    <property type="match status" value="1"/>
</dbReference>
<feature type="transmembrane region" description="Helical" evidence="7">
    <location>
        <begin position="392"/>
        <end position="413"/>
    </location>
</feature>
<dbReference type="GO" id="GO:0005886">
    <property type="term" value="C:plasma membrane"/>
    <property type="evidence" value="ECO:0007669"/>
    <property type="project" value="UniProtKB-SubCell"/>
</dbReference>
<feature type="transmembrane region" description="Helical" evidence="7">
    <location>
        <begin position="367"/>
        <end position="386"/>
    </location>
</feature>
<feature type="transmembrane region" description="Helical" evidence="7">
    <location>
        <begin position="112"/>
        <end position="131"/>
    </location>
</feature>
<keyword evidence="6 7" id="KW-0472">Membrane</keyword>
<evidence type="ECO:0000256" key="2">
    <source>
        <dbReference type="ARBA" id="ARBA00022448"/>
    </source>
</evidence>
<feature type="transmembrane region" description="Helical" evidence="7">
    <location>
        <begin position="53"/>
        <end position="73"/>
    </location>
</feature>
<dbReference type="InterPro" id="IPR011701">
    <property type="entry name" value="MFS"/>
</dbReference>
<evidence type="ECO:0000313" key="9">
    <source>
        <dbReference type="Proteomes" id="UP000015527"/>
    </source>
</evidence>
<dbReference type="PANTHER" id="PTHR43266">
    <property type="entry name" value="MACROLIDE-EFFLUX PROTEIN"/>
    <property type="match status" value="1"/>
</dbReference>
<dbReference type="EMBL" id="ATHL01000076">
    <property type="protein sequence ID" value="EQB15253.1"/>
    <property type="molecule type" value="Genomic_DNA"/>
</dbReference>
<comment type="subcellular location">
    <subcellularLocation>
        <location evidence="1">Cell membrane</location>
        <topology evidence="1">Multi-pass membrane protein</topology>
    </subcellularLocation>
</comment>
<dbReference type="eggNOG" id="COG2814">
    <property type="taxonomic scope" value="Bacteria"/>
</dbReference>
<evidence type="ECO:0000313" key="8">
    <source>
        <dbReference type="EMBL" id="EQB15253.1"/>
    </source>
</evidence>
<dbReference type="InterPro" id="IPR036259">
    <property type="entry name" value="MFS_trans_sf"/>
</dbReference>
<keyword evidence="5 7" id="KW-1133">Transmembrane helix</keyword>
<keyword evidence="4 7" id="KW-0812">Transmembrane</keyword>
<dbReference type="SUPFAM" id="SSF103473">
    <property type="entry name" value="MFS general substrate transporter"/>
    <property type="match status" value="1"/>
</dbReference>
<evidence type="ECO:0000256" key="4">
    <source>
        <dbReference type="ARBA" id="ARBA00022692"/>
    </source>
</evidence>
<reference evidence="8 9" key="1">
    <citation type="journal article" date="2013" name="Genome Announc.">
        <title>Genome Sequence of Novosphingobium lindaniclasticum LE124T, Isolated from a Hexachlorocyclohexane Dumpsite.</title>
        <authorList>
            <person name="Saxena A."/>
            <person name="Nayyar N."/>
            <person name="Sangwan N."/>
            <person name="Kumari R."/>
            <person name="Khurana J.P."/>
            <person name="Lal R."/>
        </authorList>
    </citation>
    <scope>NUCLEOTIDE SEQUENCE [LARGE SCALE GENOMIC DNA]</scope>
    <source>
        <strain evidence="8 9">LE124</strain>
    </source>
</reference>
<feature type="transmembrane region" description="Helical" evidence="7">
    <location>
        <begin position="18"/>
        <end position="41"/>
    </location>
</feature>
<dbReference type="CDD" id="cd06173">
    <property type="entry name" value="MFS_MefA_like"/>
    <property type="match status" value="1"/>
</dbReference>
<evidence type="ECO:0008006" key="10">
    <source>
        <dbReference type="Google" id="ProtNLM"/>
    </source>
</evidence>
<sequence length="424" mass="44698">MSAPDFSLLAKRRFAPMFVVQFLGAFNDNLLKFAMLFLANFGIFAEQPGRAEMLAAIASGVFIAPYFLFSALAGQLADRLDKARLVRWIKLAEIAIMAIGLAGFWLHSIPALMIALFLMGLHSTLFGPVKFSILPQHLESHEIMGGTGLFEAGTFLAILGGQLLAGVIPARAAGFTAMGIAVLGYLAALAIPPAPPLRGRHPVDWNLWRGTMEVLGTARRVRSVWLSVLGISWFFAAGAVLVSEFAPLVSGTLSARQDVATIFLAIFSVTVALGSVAVNKLLGGKVSARYVPLAALGLGLGLIDLWLSTSNFAVQAQAASFQQFLASPGASRVLADLVLVAFSGGMFIVPLYAILQMHSLPEERSRIIAANNIVNAGVTVTVVLAVTGLLAAGISVPGVIGVLGFASLLVALFSRELARETGRG</sequence>
<evidence type="ECO:0000256" key="5">
    <source>
        <dbReference type="ARBA" id="ARBA00022989"/>
    </source>
</evidence>
<evidence type="ECO:0000256" key="3">
    <source>
        <dbReference type="ARBA" id="ARBA00022475"/>
    </source>
</evidence>
<dbReference type="Gene3D" id="1.20.1250.20">
    <property type="entry name" value="MFS general substrate transporter like domains"/>
    <property type="match status" value="1"/>
</dbReference>
<keyword evidence="2" id="KW-0813">Transport</keyword>
<dbReference type="GO" id="GO:0022857">
    <property type="term" value="F:transmembrane transporter activity"/>
    <property type="evidence" value="ECO:0007669"/>
    <property type="project" value="InterPro"/>
</dbReference>
<proteinExistence type="predicted"/>
<organism evidence="8 9">
    <name type="scientific">Novosphingobium lindaniclasticum LE124</name>
    <dbReference type="NCBI Taxonomy" id="1096930"/>
    <lineage>
        <taxon>Bacteria</taxon>
        <taxon>Pseudomonadati</taxon>
        <taxon>Pseudomonadota</taxon>
        <taxon>Alphaproteobacteria</taxon>
        <taxon>Sphingomonadales</taxon>
        <taxon>Sphingomonadaceae</taxon>
        <taxon>Novosphingobium</taxon>
    </lineage>
</organism>
<comment type="caution">
    <text evidence="8">The sequence shown here is derived from an EMBL/GenBank/DDBJ whole genome shotgun (WGS) entry which is preliminary data.</text>
</comment>
<evidence type="ECO:0000256" key="1">
    <source>
        <dbReference type="ARBA" id="ARBA00004651"/>
    </source>
</evidence>
<dbReference type="Proteomes" id="UP000015527">
    <property type="component" value="Unassembled WGS sequence"/>
</dbReference>